<name>A0A448WM94_9PLAT</name>
<feature type="chain" id="PRO_5019207572" evidence="1">
    <location>
        <begin position="20"/>
        <end position="82"/>
    </location>
</feature>
<accession>A0A448WM94</accession>
<keyword evidence="3" id="KW-1185">Reference proteome</keyword>
<proteinExistence type="predicted"/>
<evidence type="ECO:0000256" key="1">
    <source>
        <dbReference type="SAM" id="SignalP"/>
    </source>
</evidence>
<gene>
    <name evidence="2" type="ORF">PXEA_LOCUS8645</name>
</gene>
<evidence type="ECO:0000313" key="3">
    <source>
        <dbReference type="Proteomes" id="UP000784294"/>
    </source>
</evidence>
<dbReference type="Proteomes" id="UP000784294">
    <property type="component" value="Unassembled WGS sequence"/>
</dbReference>
<feature type="signal peptide" evidence="1">
    <location>
        <begin position="1"/>
        <end position="19"/>
    </location>
</feature>
<evidence type="ECO:0000313" key="2">
    <source>
        <dbReference type="EMBL" id="VEL15205.1"/>
    </source>
</evidence>
<protein>
    <submittedName>
        <fullName evidence="2">Uncharacterized protein</fullName>
    </submittedName>
</protein>
<dbReference type="EMBL" id="CAAALY010023804">
    <property type="protein sequence ID" value="VEL15205.1"/>
    <property type="molecule type" value="Genomic_DNA"/>
</dbReference>
<sequence length="82" mass="8751">MHKLTLILARGGQVVFVSAAPEVTAHPRLQASSCLIRPVGRPSVPRAMAVETLIWPGRLKSAAHLCRQLNSAPADFLQTSGP</sequence>
<keyword evidence="1" id="KW-0732">Signal</keyword>
<comment type="caution">
    <text evidence="2">The sequence shown here is derived from an EMBL/GenBank/DDBJ whole genome shotgun (WGS) entry which is preliminary data.</text>
</comment>
<reference evidence="2" key="1">
    <citation type="submission" date="2018-11" db="EMBL/GenBank/DDBJ databases">
        <authorList>
            <consortium name="Pathogen Informatics"/>
        </authorList>
    </citation>
    <scope>NUCLEOTIDE SEQUENCE</scope>
</reference>
<dbReference type="AlphaFoldDB" id="A0A448WM94"/>
<organism evidence="2 3">
    <name type="scientific">Protopolystoma xenopodis</name>
    <dbReference type="NCBI Taxonomy" id="117903"/>
    <lineage>
        <taxon>Eukaryota</taxon>
        <taxon>Metazoa</taxon>
        <taxon>Spiralia</taxon>
        <taxon>Lophotrochozoa</taxon>
        <taxon>Platyhelminthes</taxon>
        <taxon>Monogenea</taxon>
        <taxon>Polyopisthocotylea</taxon>
        <taxon>Polystomatidea</taxon>
        <taxon>Polystomatidae</taxon>
        <taxon>Protopolystoma</taxon>
    </lineage>
</organism>